<sequence>MFVLLYLLDPYSICCPPETRFFYKDTEWFCKVIFSRRRMTFFILDCYFSQHILCKTFLLKMESKIEKKKDEKKSC</sequence>
<dbReference type="EMBL" id="KQ416929">
    <property type="protein sequence ID" value="KOF94603.1"/>
    <property type="molecule type" value="Genomic_DNA"/>
</dbReference>
<accession>A0A0L8HZC1</accession>
<gene>
    <name evidence="1" type="ORF">OCBIM_22001380mg</name>
</gene>
<name>A0A0L8HZC1_OCTBM</name>
<reference evidence="1" key="1">
    <citation type="submission" date="2015-07" db="EMBL/GenBank/DDBJ databases">
        <title>MeaNS - Measles Nucleotide Surveillance Program.</title>
        <authorList>
            <person name="Tran T."/>
            <person name="Druce J."/>
        </authorList>
    </citation>
    <scope>NUCLEOTIDE SEQUENCE</scope>
    <source>
        <strain evidence="1">UCB-OBI-ISO-001</strain>
        <tissue evidence="1">Gonad</tissue>
    </source>
</reference>
<evidence type="ECO:0000313" key="1">
    <source>
        <dbReference type="EMBL" id="KOF94603.1"/>
    </source>
</evidence>
<organism evidence="1">
    <name type="scientific">Octopus bimaculoides</name>
    <name type="common">California two-spotted octopus</name>
    <dbReference type="NCBI Taxonomy" id="37653"/>
    <lineage>
        <taxon>Eukaryota</taxon>
        <taxon>Metazoa</taxon>
        <taxon>Spiralia</taxon>
        <taxon>Lophotrochozoa</taxon>
        <taxon>Mollusca</taxon>
        <taxon>Cephalopoda</taxon>
        <taxon>Coleoidea</taxon>
        <taxon>Octopodiformes</taxon>
        <taxon>Octopoda</taxon>
        <taxon>Incirrata</taxon>
        <taxon>Octopodidae</taxon>
        <taxon>Octopus</taxon>
    </lineage>
</organism>
<protein>
    <submittedName>
        <fullName evidence="1">Uncharacterized protein</fullName>
    </submittedName>
</protein>
<proteinExistence type="predicted"/>
<dbReference type="AlphaFoldDB" id="A0A0L8HZC1"/>